<dbReference type="RefSeq" id="WP_198258598.1">
    <property type="nucleotide sequence ID" value="NZ_JBJOSA010000019.1"/>
</dbReference>
<comment type="caution">
    <text evidence="7">The sequence shown here is derived from an EMBL/GenBank/DDBJ whole genome shotgun (WGS) entry which is preliminary data.</text>
</comment>
<evidence type="ECO:0000259" key="6">
    <source>
        <dbReference type="PROSITE" id="PS51063"/>
    </source>
</evidence>
<dbReference type="PRINTS" id="PR00034">
    <property type="entry name" value="HTHCRP"/>
</dbReference>
<dbReference type="PANTHER" id="PTHR24567">
    <property type="entry name" value="CRP FAMILY TRANSCRIPTIONAL REGULATORY PROTEIN"/>
    <property type="match status" value="1"/>
</dbReference>
<evidence type="ECO:0000256" key="2">
    <source>
        <dbReference type="ARBA" id="ARBA00023125"/>
    </source>
</evidence>
<dbReference type="Pfam" id="PF00027">
    <property type="entry name" value="cNMP_binding"/>
    <property type="match status" value="1"/>
</dbReference>
<evidence type="ECO:0000313" key="8">
    <source>
        <dbReference type="Proteomes" id="UP001628668"/>
    </source>
</evidence>
<dbReference type="Proteomes" id="UP001628668">
    <property type="component" value="Unassembled WGS sequence"/>
</dbReference>
<dbReference type="InterPro" id="IPR018335">
    <property type="entry name" value="Tscrpt_reg_HTH_Crp-type_CS"/>
</dbReference>
<feature type="domain" description="Cyclic nucleotide-binding" evidence="5">
    <location>
        <begin position="9"/>
        <end position="113"/>
    </location>
</feature>
<dbReference type="InterPro" id="IPR012318">
    <property type="entry name" value="HTH_CRP"/>
</dbReference>
<dbReference type="SUPFAM" id="SSF46785">
    <property type="entry name" value="Winged helix' DNA-binding domain"/>
    <property type="match status" value="1"/>
</dbReference>
<keyword evidence="4" id="KW-0804">Transcription</keyword>
<dbReference type="SMART" id="SM00419">
    <property type="entry name" value="HTH_CRP"/>
    <property type="match status" value="1"/>
</dbReference>
<dbReference type="Pfam" id="PF00325">
    <property type="entry name" value="Crp"/>
    <property type="match status" value="1"/>
</dbReference>
<proteinExistence type="predicted"/>
<dbReference type="InterPro" id="IPR018490">
    <property type="entry name" value="cNMP-bd_dom_sf"/>
</dbReference>
<dbReference type="Gene3D" id="1.10.10.10">
    <property type="entry name" value="Winged helix-like DNA-binding domain superfamily/Winged helix DNA-binding domain"/>
    <property type="match status" value="1"/>
</dbReference>
<dbReference type="CDD" id="cd00038">
    <property type="entry name" value="CAP_ED"/>
    <property type="match status" value="1"/>
</dbReference>
<evidence type="ECO:0000256" key="1">
    <source>
        <dbReference type="ARBA" id="ARBA00023015"/>
    </source>
</evidence>
<dbReference type="PROSITE" id="PS50042">
    <property type="entry name" value="CNMP_BINDING_3"/>
    <property type="match status" value="1"/>
</dbReference>
<protein>
    <submittedName>
        <fullName evidence="7">Crp/Fnr family transcriptional regulator</fullName>
    </submittedName>
</protein>
<dbReference type="InterPro" id="IPR000595">
    <property type="entry name" value="cNMP-bd_dom"/>
</dbReference>
<evidence type="ECO:0000259" key="5">
    <source>
        <dbReference type="PROSITE" id="PS50042"/>
    </source>
</evidence>
<accession>A0ABW8VT79</accession>
<gene>
    <name evidence="7" type="ORF">ACKA06_17485</name>
</gene>
<dbReference type="Gene3D" id="2.60.120.10">
    <property type="entry name" value="Jelly Rolls"/>
    <property type="match status" value="1"/>
</dbReference>
<dbReference type="PANTHER" id="PTHR24567:SF74">
    <property type="entry name" value="HTH-TYPE TRANSCRIPTIONAL REGULATOR ARCR"/>
    <property type="match status" value="1"/>
</dbReference>
<reference evidence="7 8" key="1">
    <citation type="submission" date="2024-12" db="EMBL/GenBank/DDBJ databases">
        <authorList>
            <person name="Li X."/>
            <person name="Zhang D."/>
        </authorList>
    </citation>
    <scope>NUCLEOTIDE SEQUENCE [LARGE SCALE GENOMIC DNA]</scope>
    <source>
        <strain evidence="7 8">JCM19602</strain>
    </source>
</reference>
<dbReference type="InterPro" id="IPR050397">
    <property type="entry name" value="Env_Response_Regulators"/>
</dbReference>
<evidence type="ECO:0000313" key="7">
    <source>
        <dbReference type="EMBL" id="MFL8938584.1"/>
    </source>
</evidence>
<dbReference type="SMART" id="SM00100">
    <property type="entry name" value="cNMP"/>
    <property type="match status" value="1"/>
</dbReference>
<dbReference type="InterPro" id="IPR036388">
    <property type="entry name" value="WH-like_DNA-bd_sf"/>
</dbReference>
<dbReference type="InterPro" id="IPR014710">
    <property type="entry name" value="RmlC-like_jellyroll"/>
</dbReference>
<organism evidence="7 8">
    <name type="scientific">Rossellomorea oryzaecorticis</name>
    <dbReference type="NCBI Taxonomy" id="1396505"/>
    <lineage>
        <taxon>Bacteria</taxon>
        <taxon>Bacillati</taxon>
        <taxon>Bacillota</taxon>
        <taxon>Bacilli</taxon>
        <taxon>Bacillales</taxon>
        <taxon>Bacillaceae</taxon>
        <taxon>Rossellomorea</taxon>
    </lineage>
</organism>
<dbReference type="CDD" id="cd00092">
    <property type="entry name" value="HTH_CRP"/>
    <property type="match status" value="1"/>
</dbReference>
<keyword evidence="1" id="KW-0805">Transcription regulation</keyword>
<dbReference type="InterPro" id="IPR036390">
    <property type="entry name" value="WH_DNA-bd_sf"/>
</dbReference>
<name>A0ABW8VT79_9BACI</name>
<keyword evidence="8" id="KW-1185">Reference proteome</keyword>
<keyword evidence="3" id="KW-0010">Activator</keyword>
<dbReference type="PROSITE" id="PS00042">
    <property type="entry name" value="HTH_CRP_1"/>
    <property type="match status" value="1"/>
</dbReference>
<dbReference type="EMBL" id="JBJOSA010000019">
    <property type="protein sequence ID" value="MFL8938584.1"/>
    <property type="molecule type" value="Genomic_DNA"/>
</dbReference>
<feature type="domain" description="HTH crp-type" evidence="6">
    <location>
        <begin position="144"/>
        <end position="218"/>
    </location>
</feature>
<keyword evidence="2" id="KW-0238">DNA-binding</keyword>
<sequence>MDRMNRKSDLSTVSEDLSSLLISIGTPRAVKKGSFLFQEGERADELFLIRSGVFQISKLSLEGKELNMRICKKDDYIGELTLFSENATYMLSAYALEAGEVLTIQRNQLEKALINDAPLTFEFMKWISTQLRKNQSKIRDLIMHGKKGALYSTLIRISNSYGVKMDDGILLDIHLTNQELAKFCAATRESVNRMLSDLKKKGMIDYTPDGRIILLDLGYLRGEIGCENCPIDICNID</sequence>
<dbReference type="PROSITE" id="PS51063">
    <property type="entry name" value="HTH_CRP_2"/>
    <property type="match status" value="1"/>
</dbReference>
<evidence type="ECO:0000256" key="3">
    <source>
        <dbReference type="ARBA" id="ARBA00023159"/>
    </source>
</evidence>
<dbReference type="SUPFAM" id="SSF51206">
    <property type="entry name" value="cAMP-binding domain-like"/>
    <property type="match status" value="1"/>
</dbReference>
<evidence type="ECO:0000256" key="4">
    <source>
        <dbReference type="ARBA" id="ARBA00023163"/>
    </source>
</evidence>